<accession>A0A6A4Q758</accession>
<dbReference type="EMBL" id="WOCE01000007">
    <property type="protein sequence ID" value="KAE9609582.1"/>
    <property type="molecule type" value="Genomic_DNA"/>
</dbReference>
<keyword evidence="7 8" id="KW-0472">Membrane</keyword>
<dbReference type="InterPro" id="IPR044173">
    <property type="entry name" value="CASPL"/>
</dbReference>
<keyword evidence="5 8" id="KW-0812">Transmembrane</keyword>
<evidence type="ECO:0000256" key="7">
    <source>
        <dbReference type="ARBA" id="ARBA00023136"/>
    </source>
</evidence>
<dbReference type="OrthoDB" id="1926504at2759"/>
<comment type="subcellular location">
    <subcellularLocation>
        <location evidence="1 8">Cell membrane</location>
        <topology evidence="1 8">Multi-pass membrane protein</topology>
    </subcellularLocation>
</comment>
<dbReference type="Proteomes" id="UP000447434">
    <property type="component" value="Chromosome 7"/>
</dbReference>
<feature type="transmembrane region" description="Helical" evidence="8">
    <location>
        <begin position="75"/>
        <end position="98"/>
    </location>
</feature>
<protein>
    <recommendedName>
        <fullName evidence="8">CASP-like protein</fullName>
    </recommendedName>
</protein>
<comment type="subunit">
    <text evidence="3 8">Homodimer and heterodimers.</text>
</comment>
<evidence type="ECO:0000256" key="1">
    <source>
        <dbReference type="ARBA" id="ARBA00004651"/>
    </source>
</evidence>
<dbReference type="GO" id="GO:0005886">
    <property type="term" value="C:plasma membrane"/>
    <property type="evidence" value="ECO:0007669"/>
    <property type="project" value="UniProtKB-SubCell"/>
</dbReference>
<sequence length="193" mass="21132">MASTDKPSDLEYKASSTPSAQEGIDYFKFDVILRFLLFAASLVAVVVMITSNETELVLYKGRPVPQPAKFRYSPAFVYFVAAFSVSGLYSIITTLASLSVIKKPELKTKLLLHFIFWDALILGIIASATGTAGGVAYVGLKGNKHVGWLKICNVYDKFCKHTAGSIAVALFGTIVIVFLIWLSAYNIHSRIPK</sequence>
<dbReference type="PANTHER" id="PTHR36488">
    <property type="entry name" value="CASP-LIKE PROTEIN 1U1"/>
    <property type="match status" value="1"/>
</dbReference>
<evidence type="ECO:0000313" key="9">
    <source>
        <dbReference type="EMBL" id="KAE9609582.1"/>
    </source>
</evidence>
<dbReference type="NCBIfam" id="TIGR01569">
    <property type="entry name" value="A_tha_TIGR01569"/>
    <property type="match status" value="1"/>
</dbReference>
<feature type="transmembrane region" description="Helical" evidence="8">
    <location>
        <begin position="31"/>
        <end position="50"/>
    </location>
</feature>
<organism evidence="9 10">
    <name type="scientific">Lupinus albus</name>
    <name type="common">White lupine</name>
    <name type="synonym">Lupinus termis</name>
    <dbReference type="NCBI Taxonomy" id="3870"/>
    <lineage>
        <taxon>Eukaryota</taxon>
        <taxon>Viridiplantae</taxon>
        <taxon>Streptophyta</taxon>
        <taxon>Embryophyta</taxon>
        <taxon>Tracheophyta</taxon>
        <taxon>Spermatophyta</taxon>
        <taxon>Magnoliopsida</taxon>
        <taxon>eudicotyledons</taxon>
        <taxon>Gunneridae</taxon>
        <taxon>Pentapetalae</taxon>
        <taxon>rosids</taxon>
        <taxon>fabids</taxon>
        <taxon>Fabales</taxon>
        <taxon>Fabaceae</taxon>
        <taxon>Papilionoideae</taxon>
        <taxon>50 kb inversion clade</taxon>
        <taxon>genistoids sensu lato</taxon>
        <taxon>core genistoids</taxon>
        <taxon>Genisteae</taxon>
        <taxon>Lupinus</taxon>
    </lineage>
</organism>
<comment type="similarity">
    <text evidence="2 8">Belongs to the Casparian strip membrane proteins (CASP) family.</text>
</comment>
<keyword evidence="10" id="KW-1185">Reference proteome</keyword>
<feature type="transmembrane region" description="Helical" evidence="8">
    <location>
        <begin position="110"/>
        <end position="140"/>
    </location>
</feature>
<keyword evidence="6 8" id="KW-1133">Transmembrane helix</keyword>
<evidence type="ECO:0000256" key="6">
    <source>
        <dbReference type="ARBA" id="ARBA00022989"/>
    </source>
</evidence>
<evidence type="ECO:0000256" key="2">
    <source>
        <dbReference type="ARBA" id="ARBA00007651"/>
    </source>
</evidence>
<evidence type="ECO:0000256" key="3">
    <source>
        <dbReference type="ARBA" id="ARBA00011489"/>
    </source>
</evidence>
<dbReference type="Pfam" id="PF04535">
    <property type="entry name" value="CASP_dom"/>
    <property type="match status" value="1"/>
</dbReference>
<feature type="transmembrane region" description="Helical" evidence="8">
    <location>
        <begin position="166"/>
        <end position="187"/>
    </location>
</feature>
<reference evidence="10" key="1">
    <citation type="journal article" date="2020" name="Nat. Commun.">
        <title>Genome sequence of the cluster root forming white lupin.</title>
        <authorList>
            <person name="Hufnagel B."/>
            <person name="Marques A."/>
            <person name="Soriano A."/>
            <person name="Marques L."/>
            <person name="Divol F."/>
            <person name="Doumas P."/>
            <person name="Sallet E."/>
            <person name="Mancinotti D."/>
            <person name="Carrere S."/>
            <person name="Marande W."/>
            <person name="Arribat S."/>
            <person name="Keller J."/>
            <person name="Huneau C."/>
            <person name="Blein T."/>
            <person name="Aime D."/>
            <person name="Laguerre M."/>
            <person name="Taylor J."/>
            <person name="Schubert V."/>
            <person name="Nelson M."/>
            <person name="Geu-Flores F."/>
            <person name="Crespi M."/>
            <person name="Gallardo-Guerrero K."/>
            <person name="Delaux P.-M."/>
            <person name="Salse J."/>
            <person name="Berges H."/>
            <person name="Guyot R."/>
            <person name="Gouzy J."/>
            <person name="Peret B."/>
        </authorList>
    </citation>
    <scope>NUCLEOTIDE SEQUENCE [LARGE SCALE GENOMIC DNA]</scope>
    <source>
        <strain evidence="10">cv. Amiga</strain>
    </source>
</reference>
<keyword evidence="4 8" id="KW-1003">Cell membrane</keyword>
<evidence type="ECO:0000313" key="10">
    <source>
        <dbReference type="Proteomes" id="UP000447434"/>
    </source>
</evidence>
<dbReference type="InterPro" id="IPR006459">
    <property type="entry name" value="CASP/CASPL"/>
</dbReference>
<dbReference type="PANTHER" id="PTHR36488:SF8">
    <property type="entry name" value="CASP-LIKE PROTEIN 1U1"/>
    <property type="match status" value="1"/>
</dbReference>
<comment type="caution">
    <text evidence="9">The sequence shown here is derived from an EMBL/GenBank/DDBJ whole genome shotgun (WGS) entry which is preliminary data.</text>
</comment>
<dbReference type="AlphaFoldDB" id="A0A6A4Q758"/>
<name>A0A6A4Q758_LUPAL</name>
<proteinExistence type="inferred from homology"/>
<evidence type="ECO:0000256" key="4">
    <source>
        <dbReference type="ARBA" id="ARBA00022475"/>
    </source>
</evidence>
<evidence type="ECO:0000256" key="8">
    <source>
        <dbReference type="RuleBase" id="RU361233"/>
    </source>
</evidence>
<dbReference type="InterPro" id="IPR006702">
    <property type="entry name" value="CASP_dom"/>
</dbReference>
<gene>
    <name evidence="9" type="ORF">Lalb_Chr07g0177571</name>
</gene>
<evidence type="ECO:0000256" key="5">
    <source>
        <dbReference type="ARBA" id="ARBA00022692"/>
    </source>
</evidence>